<accession>A0A4U3M8E3</accession>
<dbReference type="InterPro" id="IPR008965">
    <property type="entry name" value="CBM2/CBM3_carb-bd_dom_sf"/>
</dbReference>
<dbReference type="GO" id="GO:0004553">
    <property type="term" value="F:hydrolase activity, hydrolyzing O-glycosyl compounds"/>
    <property type="evidence" value="ECO:0007669"/>
    <property type="project" value="InterPro"/>
</dbReference>
<dbReference type="PROSITE" id="PS51173">
    <property type="entry name" value="CBM2"/>
    <property type="match status" value="1"/>
</dbReference>
<organism evidence="3 4">
    <name type="scientific">Herbidospora galbida</name>
    <dbReference type="NCBI Taxonomy" id="2575442"/>
    <lineage>
        <taxon>Bacteria</taxon>
        <taxon>Bacillati</taxon>
        <taxon>Actinomycetota</taxon>
        <taxon>Actinomycetes</taxon>
        <taxon>Streptosporangiales</taxon>
        <taxon>Streptosporangiaceae</taxon>
        <taxon>Herbidospora</taxon>
    </lineage>
</organism>
<dbReference type="Gene3D" id="2.60.40.290">
    <property type="match status" value="1"/>
</dbReference>
<dbReference type="InterPro" id="IPR001919">
    <property type="entry name" value="CBD2"/>
</dbReference>
<name>A0A4U3M8E3_9ACTN</name>
<feature type="signal peptide" evidence="1">
    <location>
        <begin position="1"/>
        <end position="23"/>
    </location>
</feature>
<dbReference type="Pfam" id="PF00553">
    <property type="entry name" value="CBM_2"/>
    <property type="match status" value="1"/>
</dbReference>
<dbReference type="PROSITE" id="PS51257">
    <property type="entry name" value="PROKAR_LIPOPROTEIN"/>
    <property type="match status" value="1"/>
</dbReference>
<keyword evidence="1" id="KW-0732">Signal</keyword>
<feature type="chain" id="PRO_5020673526" description="CBM2 domain-containing protein" evidence="1">
    <location>
        <begin position="24"/>
        <end position="133"/>
    </location>
</feature>
<gene>
    <name evidence="3" type="ORF">FDA94_27365</name>
</gene>
<dbReference type="GO" id="GO:0030247">
    <property type="term" value="F:polysaccharide binding"/>
    <property type="evidence" value="ECO:0007669"/>
    <property type="project" value="UniProtKB-UniRule"/>
</dbReference>
<sequence length="133" mass="13714">MRILTALAVAAALVLGTSAPAHAMSYSCDVTYDTSVWTGGFVASITVENTGTSAFSPWLLQIVFAGDETMSSGWSATWTQTPPSLQAANPVWAPSIMPGATSAPIGFVATYTGTYANPTGITLNGVPCTVTYI</sequence>
<protein>
    <recommendedName>
        <fullName evidence="2">CBM2 domain-containing protein</fullName>
    </recommendedName>
</protein>
<evidence type="ECO:0000259" key="2">
    <source>
        <dbReference type="PROSITE" id="PS51173"/>
    </source>
</evidence>
<dbReference type="SMART" id="SM00637">
    <property type="entry name" value="CBD_II"/>
    <property type="match status" value="1"/>
</dbReference>
<dbReference type="RefSeq" id="WP_137249943.1">
    <property type="nucleotide sequence ID" value="NZ_SZQA01000030.1"/>
</dbReference>
<dbReference type="OrthoDB" id="3532673at2"/>
<reference evidence="3 4" key="1">
    <citation type="submission" date="2019-04" db="EMBL/GenBank/DDBJ databases">
        <title>Herbidospora sp. NEAU-GS14.nov., a novel actinomycete isolated from soil.</title>
        <authorList>
            <person name="Han L."/>
        </authorList>
    </citation>
    <scope>NUCLEOTIDE SEQUENCE [LARGE SCALE GENOMIC DNA]</scope>
    <source>
        <strain evidence="3 4">NEAU-GS14</strain>
    </source>
</reference>
<proteinExistence type="predicted"/>
<evidence type="ECO:0000313" key="4">
    <source>
        <dbReference type="Proteomes" id="UP000308705"/>
    </source>
</evidence>
<dbReference type="AlphaFoldDB" id="A0A4U3M8E3"/>
<feature type="domain" description="CBM2" evidence="2">
    <location>
        <begin position="21"/>
        <end position="131"/>
    </location>
</feature>
<evidence type="ECO:0000256" key="1">
    <source>
        <dbReference type="SAM" id="SignalP"/>
    </source>
</evidence>
<comment type="caution">
    <text evidence="3">The sequence shown here is derived from an EMBL/GenBank/DDBJ whole genome shotgun (WGS) entry which is preliminary data.</text>
</comment>
<dbReference type="Proteomes" id="UP000308705">
    <property type="component" value="Unassembled WGS sequence"/>
</dbReference>
<dbReference type="SUPFAM" id="SSF49384">
    <property type="entry name" value="Carbohydrate-binding domain"/>
    <property type="match status" value="1"/>
</dbReference>
<dbReference type="GO" id="GO:0005975">
    <property type="term" value="P:carbohydrate metabolic process"/>
    <property type="evidence" value="ECO:0007669"/>
    <property type="project" value="InterPro"/>
</dbReference>
<keyword evidence="4" id="KW-1185">Reference proteome</keyword>
<dbReference type="InterPro" id="IPR012291">
    <property type="entry name" value="CBM2_carb-bd_dom_sf"/>
</dbReference>
<dbReference type="EMBL" id="SZQA01000030">
    <property type="protein sequence ID" value="TKK85141.1"/>
    <property type="molecule type" value="Genomic_DNA"/>
</dbReference>
<evidence type="ECO:0000313" key="3">
    <source>
        <dbReference type="EMBL" id="TKK85141.1"/>
    </source>
</evidence>